<evidence type="ECO:0000259" key="4">
    <source>
        <dbReference type="PROSITE" id="PS01124"/>
    </source>
</evidence>
<sequence>MPGLQRSTFTTNDPEAAREAFAPIVPRLEFARVDRDTFGLVMRTESAPGFSVFDYAFTTAADVDAEADDVVVVSGRGRGFELRHGRRAVDASRPYVNATEGITADWESFAARAVVLDRSRLEEVAAMTYGEPVLRLQPIELPARSAELGRRWESTVQTVKRAIAGAPEAFDEPLIAEAAFHRLAVAYLHAFDLGVPGVTGGLVRPGARSAVVRAALEVMHARAHTPLTVQHVAQAVHISVRGLHSAFVSETGRPPSEHLRAIRLAGVRDELRFADPAERVGAIARRWGFVHLSRFAEAYEREYGELPSATRYRRGLAA</sequence>
<evidence type="ECO:0000256" key="2">
    <source>
        <dbReference type="ARBA" id="ARBA00023125"/>
    </source>
</evidence>
<feature type="domain" description="HTH araC/xylS-type" evidence="4">
    <location>
        <begin position="213"/>
        <end position="313"/>
    </location>
</feature>
<evidence type="ECO:0000256" key="1">
    <source>
        <dbReference type="ARBA" id="ARBA00023015"/>
    </source>
</evidence>
<dbReference type="Proteomes" id="UP001595960">
    <property type="component" value="Unassembled WGS sequence"/>
</dbReference>
<dbReference type="InterPro" id="IPR018060">
    <property type="entry name" value="HTH_AraC"/>
</dbReference>
<proteinExistence type="predicted"/>
<dbReference type="PANTHER" id="PTHR46796">
    <property type="entry name" value="HTH-TYPE TRANSCRIPTIONAL ACTIVATOR RHAS-RELATED"/>
    <property type="match status" value="1"/>
</dbReference>
<dbReference type="Pfam" id="PF12833">
    <property type="entry name" value="HTH_18"/>
    <property type="match status" value="1"/>
</dbReference>
<dbReference type="EMBL" id="JBHSJC010000001">
    <property type="protein sequence ID" value="MFC4827495.1"/>
    <property type="molecule type" value="Genomic_DNA"/>
</dbReference>
<reference evidence="6" key="1">
    <citation type="journal article" date="2019" name="Int. J. Syst. Evol. Microbiol.">
        <title>The Global Catalogue of Microorganisms (GCM) 10K type strain sequencing project: providing services to taxonomists for standard genome sequencing and annotation.</title>
        <authorList>
            <consortium name="The Broad Institute Genomics Platform"/>
            <consortium name="The Broad Institute Genome Sequencing Center for Infectious Disease"/>
            <person name="Wu L."/>
            <person name="Ma J."/>
        </authorList>
    </citation>
    <scope>NUCLEOTIDE SEQUENCE [LARGE SCALE GENOMIC DNA]</scope>
    <source>
        <strain evidence="6">CGMCC 1.12192</strain>
    </source>
</reference>
<dbReference type="RefSeq" id="WP_204395554.1">
    <property type="nucleotide sequence ID" value="NZ_JAFBBW010000001.1"/>
</dbReference>
<dbReference type="PROSITE" id="PS01124">
    <property type="entry name" value="HTH_ARAC_FAMILY_2"/>
    <property type="match status" value="1"/>
</dbReference>
<dbReference type="Gene3D" id="1.10.10.60">
    <property type="entry name" value="Homeodomain-like"/>
    <property type="match status" value="1"/>
</dbReference>
<protein>
    <submittedName>
        <fullName evidence="5">Helix-turn-helix transcriptional regulator</fullName>
    </submittedName>
</protein>
<dbReference type="InterPro" id="IPR018062">
    <property type="entry name" value="HTH_AraC-typ_CS"/>
</dbReference>
<dbReference type="PROSITE" id="PS00041">
    <property type="entry name" value="HTH_ARAC_FAMILY_1"/>
    <property type="match status" value="1"/>
</dbReference>
<organism evidence="5 6">
    <name type="scientific">Agromyces aurantiacus</name>
    <dbReference type="NCBI Taxonomy" id="165814"/>
    <lineage>
        <taxon>Bacteria</taxon>
        <taxon>Bacillati</taxon>
        <taxon>Actinomycetota</taxon>
        <taxon>Actinomycetes</taxon>
        <taxon>Micrococcales</taxon>
        <taxon>Microbacteriaceae</taxon>
        <taxon>Agromyces</taxon>
    </lineage>
</organism>
<keyword evidence="3" id="KW-0804">Transcription</keyword>
<keyword evidence="6" id="KW-1185">Reference proteome</keyword>
<name>A0ABV9R5A5_9MICO</name>
<evidence type="ECO:0000256" key="3">
    <source>
        <dbReference type="ARBA" id="ARBA00023163"/>
    </source>
</evidence>
<evidence type="ECO:0000313" key="5">
    <source>
        <dbReference type="EMBL" id="MFC4827495.1"/>
    </source>
</evidence>
<dbReference type="InterPro" id="IPR050204">
    <property type="entry name" value="AraC_XylS_family_regulators"/>
</dbReference>
<accession>A0ABV9R5A5</accession>
<comment type="caution">
    <text evidence="5">The sequence shown here is derived from an EMBL/GenBank/DDBJ whole genome shotgun (WGS) entry which is preliminary data.</text>
</comment>
<dbReference type="SMART" id="SM00342">
    <property type="entry name" value="HTH_ARAC"/>
    <property type="match status" value="1"/>
</dbReference>
<dbReference type="SUPFAM" id="SSF46689">
    <property type="entry name" value="Homeodomain-like"/>
    <property type="match status" value="1"/>
</dbReference>
<keyword evidence="2" id="KW-0238">DNA-binding</keyword>
<evidence type="ECO:0000313" key="6">
    <source>
        <dbReference type="Proteomes" id="UP001595960"/>
    </source>
</evidence>
<dbReference type="InterPro" id="IPR009057">
    <property type="entry name" value="Homeodomain-like_sf"/>
</dbReference>
<gene>
    <name evidence="5" type="ORF">ACFPER_01760</name>
</gene>
<keyword evidence="1" id="KW-0805">Transcription regulation</keyword>